<gene>
    <name evidence="8" type="ORF">J5Y03_11880</name>
</gene>
<keyword evidence="5" id="KW-0067">ATP-binding</keyword>
<evidence type="ECO:0000259" key="7">
    <source>
        <dbReference type="Pfam" id="PF13087"/>
    </source>
</evidence>
<dbReference type="GO" id="GO:0043139">
    <property type="term" value="F:5'-3' DNA helicase activity"/>
    <property type="evidence" value="ECO:0007669"/>
    <property type="project" value="TreeGrafter"/>
</dbReference>
<dbReference type="Pfam" id="PF13087">
    <property type="entry name" value="AAA_12"/>
    <property type="match status" value="1"/>
</dbReference>
<evidence type="ECO:0000256" key="5">
    <source>
        <dbReference type="ARBA" id="ARBA00022840"/>
    </source>
</evidence>
<keyword evidence="3" id="KW-0378">Hydrolase</keyword>
<evidence type="ECO:0000313" key="9">
    <source>
        <dbReference type="Proteomes" id="UP000682134"/>
    </source>
</evidence>
<comment type="caution">
    <text evidence="8">The sequence shown here is derived from an EMBL/GenBank/DDBJ whole genome shotgun (WGS) entry which is preliminary data.</text>
</comment>
<dbReference type="GO" id="GO:0016787">
    <property type="term" value="F:hydrolase activity"/>
    <property type="evidence" value="ECO:0007669"/>
    <property type="project" value="UniProtKB-KW"/>
</dbReference>
<evidence type="ECO:0000256" key="4">
    <source>
        <dbReference type="ARBA" id="ARBA00022806"/>
    </source>
</evidence>
<dbReference type="AlphaFoldDB" id="A0A940SKC5"/>
<dbReference type="PANTHER" id="PTHR43788">
    <property type="entry name" value="DNA2/NAM7 HELICASE FAMILY MEMBER"/>
    <property type="match status" value="1"/>
</dbReference>
<dbReference type="InterPro" id="IPR041677">
    <property type="entry name" value="DNA2/NAM7_AAA_11"/>
</dbReference>
<keyword evidence="2" id="KW-0547">Nucleotide-binding</keyword>
<proteinExistence type="inferred from homology"/>
<evidence type="ECO:0000256" key="3">
    <source>
        <dbReference type="ARBA" id="ARBA00022801"/>
    </source>
</evidence>
<sequence>MKNQNINAIIEEWQIALESEKDFLKYNGGTKHILVNGTPLYELGKNTVCLFTLYSELFVSEGTPVRVKIGTVDYQGEVLSLKGLQIEIKINETFKTKIPYAELYSEPWELLDQLCERLEEIKDYRKKLERVKRLLNGDAPCKHVSKMKKRSKNELLYRSFYNATTYLWGPPGTGKSYNLTKLIISHYKNNKSVLVLAHSNAAVDVLMKNIVKELEEKNEWVPGDILRYGYTKDEVLLQHDSILASKYVEQSDSSMDELDNLVDRKDSMLSRAKRGTASKGDLNELRKLQSQLSKMRQQSRENEKDLVDEAKVIGTTLSKSASDSLLYNRQFDLIIVDEISMAYVPQLAFAASLGKRIVVCGDFKQLPPVAVSYRNPLVKKWLQEDLFHHVGIADLIKRGEVHPNLYILQEQRRMHPSISSFTNKYIYQNLVFDHQSVTKNQMIANHKPFAGEASVLVNTNLFQSCALKDESTKSRYNLTSAILSIQMVLSAIVNGVQSIGIVTPYRAQAKLLSDLHKEIVGRTKYKELPIQIATVHRFQGAECDVLFFDTVDTYPQYSVGRLLTDEKSERLINVAITRSKGKFVNLSDLSFFNRKLNNKTTLSKLINHQMEQSHVAEQKDFQHIFKKNISKRLQWFINDERNEPSELIDDIKAATKRVIICMPNLSEMTSALRKIVNELTVKITFVSCSLFDNQKNFKFIQLEQVQPMIIIDDEYLWIGAPFSKHSRNQSMYLCRLQGQKTIQTLKGYMGL</sequence>
<feature type="domain" description="DNA2/NAM7 helicase-like C-terminal" evidence="7">
    <location>
        <begin position="404"/>
        <end position="584"/>
    </location>
</feature>
<dbReference type="PANTHER" id="PTHR43788:SF8">
    <property type="entry name" value="DNA-BINDING PROTEIN SMUBP-2"/>
    <property type="match status" value="1"/>
</dbReference>
<protein>
    <submittedName>
        <fullName evidence="8">AAA family ATPase</fullName>
    </submittedName>
</protein>
<organism evidence="8 9">
    <name type="scientific">Gottfriedia endophytica</name>
    <dbReference type="NCBI Taxonomy" id="2820819"/>
    <lineage>
        <taxon>Bacteria</taxon>
        <taxon>Bacillati</taxon>
        <taxon>Bacillota</taxon>
        <taxon>Bacilli</taxon>
        <taxon>Bacillales</taxon>
        <taxon>Bacillaceae</taxon>
        <taxon>Gottfriedia</taxon>
    </lineage>
</organism>
<keyword evidence="9" id="KW-1185">Reference proteome</keyword>
<feature type="domain" description="DNA2/NAM7 helicase helicase" evidence="6">
    <location>
        <begin position="164"/>
        <end position="372"/>
    </location>
</feature>
<keyword evidence="4" id="KW-0347">Helicase</keyword>
<name>A0A940SKC5_9BACI</name>
<dbReference type="SUPFAM" id="SSF52540">
    <property type="entry name" value="P-loop containing nucleoside triphosphate hydrolases"/>
    <property type="match status" value="1"/>
</dbReference>
<dbReference type="InterPro" id="IPR041679">
    <property type="entry name" value="DNA2/NAM7-like_C"/>
</dbReference>
<evidence type="ECO:0000259" key="6">
    <source>
        <dbReference type="Pfam" id="PF13086"/>
    </source>
</evidence>
<accession>A0A940SKC5</accession>
<dbReference type="InterPro" id="IPR050534">
    <property type="entry name" value="Coronavir_polyprotein_1ab"/>
</dbReference>
<dbReference type="EMBL" id="JAGIYQ010000007">
    <property type="protein sequence ID" value="MBP0725869.1"/>
    <property type="molecule type" value="Genomic_DNA"/>
</dbReference>
<dbReference type="Pfam" id="PF13086">
    <property type="entry name" value="AAA_11"/>
    <property type="match status" value="1"/>
</dbReference>
<evidence type="ECO:0000256" key="1">
    <source>
        <dbReference type="ARBA" id="ARBA00007913"/>
    </source>
</evidence>
<comment type="similarity">
    <text evidence="1">Belongs to the DNA2/NAM7 helicase family.</text>
</comment>
<dbReference type="Gene3D" id="3.40.50.300">
    <property type="entry name" value="P-loop containing nucleotide triphosphate hydrolases"/>
    <property type="match status" value="2"/>
</dbReference>
<dbReference type="Proteomes" id="UP000682134">
    <property type="component" value="Unassembled WGS sequence"/>
</dbReference>
<evidence type="ECO:0000313" key="8">
    <source>
        <dbReference type="EMBL" id="MBP0725869.1"/>
    </source>
</evidence>
<dbReference type="InterPro" id="IPR027417">
    <property type="entry name" value="P-loop_NTPase"/>
</dbReference>
<dbReference type="InterPro" id="IPR047187">
    <property type="entry name" value="SF1_C_Upf1"/>
</dbReference>
<evidence type="ECO:0000256" key="2">
    <source>
        <dbReference type="ARBA" id="ARBA00022741"/>
    </source>
</evidence>
<dbReference type="CDD" id="cd18808">
    <property type="entry name" value="SF1_C_Upf1"/>
    <property type="match status" value="1"/>
</dbReference>
<reference evidence="8" key="1">
    <citation type="submission" date="2021-04" db="EMBL/GenBank/DDBJ databases">
        <title>Genome seq and assembly of Bacillus sp.</title>
        <authorList>
            <person name="Chhetri G."/>
        </authorList>
    </citation>
    <scope>NUCLEOTIDE SEQUENCE</scope>
    <source>
        <strain evidence="8">RG28</strain>
    </source>
</reference>
<dbReference type="RefSeq" id="WP_209405876.1">
    <property type="nucleotide sequence ID" value="NZ_JAGIYQ010000007.1"/>
</dbReference>
<dbReference type="GO" id="GO:0005524">
    <property type="term" value="F:ATP binding"/>
    <property type="evidence" value="ECO:0007669"/>
    <property type="project" value="UniProtKB-KW"/>
</dbReference>